<feature type="signal peptide" evidence="1">
    <location>
        <begin position="1"/>
        <end position="20"/>
    </location>
</feature>
<gene>
    <name evidence="2" type="ORF">ACFQ14_00620</name>
</gene>
<dbReference type="RefSeq" id="WP_377210760.1">
    <property type="nucleotide sequence ID" value="NZ_JBHTJV010000002.1"/>
</dbReference>
<keyword evidence="3" id="KW-1185">Reference proteome</keyword>
<organism evidence="2 3">
    <name type="scientific">Pseudahrensia aquimaris</name>
    <dbReference type="NCBI Taxonomy" id="744461"/>
    <lineage>
        <taxon>Bacteria</taxon>
        <taxon>Pseudomonadati</taxon>
        <taxon>Pseudomonadota</taxon>
        <taxon>Alphaproteobacteria</taxon>
        <taxon>Hyphomicrobiales</taxon>
        <taxon>Ahrensiaceae</taxon>
        <taxon>Pseudahrensia</taxon>
    </lineage>
</organism>
<evidence type="ECO:0000313" key="3">
    <source>
        <dbReference type="Proteomes" id="UP001597101"/>
    </source>
</evidence>
<evidence type="ECO:0000313" key="2">
    <source>
        <dbReference type="EMBL" id="MFD0914903.1"/>
    </source>
</evidence>
<feature type="chain" id="PRO_5046086610" evidence="1">
    <location>
        <begin position="21"/>
        <end position="146"/>
    </location>
</feature>
<reference evidence="3" key="1">
    <citation type="journal article" date="2019" name="Int. J. Syst. Evol. Microbiol.">
        <title>The Global Catalogue of Microorganisms (GCM) 10K type strain sequencing project: providing services to taxonomists for standard genome sequencing and annotation.</title>
        <authorList>
            <consortium name="The Broad Institute Genomics Platform"/>
            <consortium name="The Broad Institute Genome Sequencing Center for Infectious Disease"/>
            <person name="Wu L."/>
            <person name="Ma J."/>
        </authorList>
    </citation>
    <scope>NUCLEOTIDE SEQUENCE [LARGE SCALE GENOMIC DNA]</scope>
    <source>
        <strain evidence="3">CCUG 60023</strain>
    </source>
</reference>
<sequence length="146" mass="15652">MRYVLVLMGFLVLAATPALAASANEQSCALRAAILSKGATKPTDVVRTNFSWNTSLAPATISSALGYLDGPEYLDASVFLMSRVDGFYEMHLIAASVKDSAPLFISLHYGKVGEEMRLINVSFKDKLAELFPSVTTAGIVPQTSCE</sequence>
<keyword evidence="1" id="KW-0732">Signal</keyword>
<protein>
    <submittedName>
        <fullName evidence="2">Uncharacterized protein</fullName>
    </submittedName>
</protein>
<proteinExistence type="predicted"/>
<dbReference type="Proteomes" id="UP001597101">
    <property type="component" value="Unassembled WGS sequence"/>
</dbReference>
<evidence type="ECO:0000256" key="1">
    <source>
        <dbReference type="SAM" id="SignalP"/>
    </source>
</evidence>
<comment type="caution">
    <text evidence="2">The sequence shown here is derived from an EMBL/GenBank/DDBJ whole genome shotgun (WGS) entry which is preliminary data.</text>
</comment>
<dbReference type="EMBL" id="JBHTJV010000002">
    <property type="protein sequence ID" value="MFD0914903.1"/>
    <property type="molecule type" value="Genomic_DNA"/>
</dbReference>
<accession>A0ABW3FAN7</accession>
<name>A0ABW3FAN7_9HYPH</name>